<dbReference type="AlphaFoldDB" id="A0A1H5T5J4"/>
<dbReference type="OrthoDB" id="118102at2"/>
<keyword evidence="4" id="KW-1185">Reference proteome</keyword>
<feature type="chain" id="PRO_5009284680" description="DUF4136 domain-containing protein" evidence="1">
    <location>
        <begin position="26"/>
        <end position="175"/>
    </location>
</feature>
<name>A0A1H5T5J4_9BACT</name>
<feature type="signal peptide" evidence="1">
    <location>
        <begin position="1"/>
        <end position="25"/>
    </location>
</feature>
<dbReference type="EMBL" id="FNVA01000001">
    <property type="protein sequence ID" value="SEF57267.1"/>
    <property type="molecule type" value="Genomic_DNA"/>
</dbReference>
<evidence type="ECO:0000313" key="3">
    <source>
        <dbReference type="EMBL" id="SEF57267.1"/>
    </source>
</evidence>
<dbReference type="InterPro" id="IPR025411">
    <property type="entry name" value="DUF4136"/>
</dbReference>
<dbReference type="RefSeq" id="WP_160114964.1">
    <property type="nucleotide sequence ID" value="NZ_FNVA01000001.1"/>
</dbReference>
<dbReference type="Gene3D" id="3.30.160.670">
    <property type="match status" value="1"/>
</dbReference>
<organism evidence="3 4">
    <name type="scientific">Bryocella elongata</name>
    <dbReference type="NCBI Taxonomy" id="863522"/>
    <lineage>
        <taxon>Bacteria</taxon>
        <taxon>Pseudomonadati</taxon>
        <taxon>Acidobacteriota</taxon>
        <taxon>Terriglobia</taxon>
        <taxon>Terriglobales</taxon>
        <taxon>Acidobacteriaceae</taxon>
        <taxon>Bryocella</taxon>
    </lineage>
</organism>
<feature type="domain" description="DUF4136" evidence="2">
    <location>
        <begin position="26"/>
        <end position="174"/>
    </location>
</feature>
<evidence type="ECO:0000256" key="1">
    <source>
        <dbReference type="SAM" id="SignalP"/>
    </source>
</evidence>
<proteinExistence type="predicted"/>
<gene>
    <name evidence="3" type="ORF">SAMN05421819_0457</name>
</gene>
<accession>A0A1H5T5J4</accession>
<reference evidence="3 4" key="1">
    <citation type="submission" date="2016-10" db="EMBL/GenBank/DDBJ databases">
        <authorList>
            <person name="de Groot N.N."/>
        </authorList>
    </citation>
    <scope>NUCLEOTIDE SEQUENCE [LARGE SCALE GENOMIC DNA]</scope>
    <source>
        <strain evidence="3 4">DSM 22489</strain>
    </source>
</reference>
<evidence type="ECO:0000313" key="4">
    <source>
        <dbReference type="Proteomes" id="UP000236728"/>
    </source>
</evidence>
<dbReference type="Proteomes" id="UP000236728">
    <property type="component" value="Unassembled WGS sequence"/>
</dbReference>
<dbReference type="PROSITE" id="PS51257">
    <property type="entry name" value="PROKAR_LIPOPROTEIN"/>
    <property type="match status" value="1"/>
</dbReference>
<keyword evidence="1" id="KW-0732">Signal</keyword>
<protein>
    <recommendedName>
        <fullName evidence="2">DUF4136 domain-containing protein</fullName>
    </recommendedName>
</protein>
<sequence length="175" mass="19599">MKHKLSVFLLAAALLSGSACIQAQARTDYDHQTNFNSYKTYTWLQVQSGNPLWDDRIKADVDGQLAAKGWIKVDSNGDASVSAFRSTHDQRTLQTFYDGFGGGWRWRGFGEDDGMSTTTTIVTKVGNVVIDIFDGHTKKLVWRGVDRNDLSSNPDKNIGKLSKDMSRMFKNFPPK</sequence>
<dbReference type="Pfam" id="PF13590">
    <property type="entry name" value="DUF4136"/>
    <property type="match status" value="1"/>
</dbReference>
<evidence type="ECO:0000259" key="2">
    <source>
        <dbReference type="Pfam" id="PF13590"/>
    </source>
</evidence>